<name>A0AAV7PIV8_PLEWA</name>
<evidence type="ECO:0000256" key="1">
    <source>
        <dbReference type="SAM" id="MobiDB-lite"/>
    </source>
</evidence>
<feature type="region of interest" description="Disordered" evidence="1">
    <location>
        <begin position="1"/>
        <end position="102"/>
    </location>
</feature>
<reference evidence="2" key="1">
    <citation type="journal article" date="2022" name="bioRxiv">
        <title>Sequencing and chromosome-scale assembly of the giantPleurodeles waltlgenome.</title>
        <authorList>
            <person name="Brown T."/>
            <person name="Elewa A."/>
            <person name="Iarovenko S."/>
            <person name="Subramanian E."/>
            <person name="Araus A.J."/>
            <person name="Petzold A."/>
            <person name="Susuki M."/>
            <person name="Suzuki K.-i.T."/>
            <person name="Hayashi T."/>
            <person name="Toyoda A."/>
            <person name="Oliveira C."/>
            <person name="Osipova E."/>
            <person name="Leigh N.D."/>
            <person name="Simon A."/>
            <person name="Yun M.H."/>
        </authorList>
    </citation>
    <scope>NUCLEOTIDE SEQUENCE</scope>
    <source>
        <strain evidence="2">20211129_DDA</strain>
        <tissue evidence="2">Liver</tissue>
    </source>
</reference>
<evidence type="ECO:0000313" key="2">
    <source>
        <dbReference type="EMBL" id="KAJ1128241.1"/>
    </source>
</evidence>
<proteinExistence type="predicted"/>
<sequence>MPRALQRHNLTTTSRPGAPLLQAPSHPVKPAQPSPPASSRASCHLSESPTALQFTGQPEAQPRTPKSAGPHRQRSTAVPTSRVRLPCHTPPKKARRHGTNLHYRGHTYGATPFQYTQDAVPEQGGRAPITSGTPGSRKDKAAVQSSLGARPAGHFAWPRPKRATIMTQ</sequence>
<evidence type="ECO:0000313" key="3">
    <source>
        <dbReference type="Proteomes" id="UP001066276"/>
    </source>
</evidence>
<dbReference type="EMBL" id="JANPWB010000011">
    <property type="protein sequence ID" value="KAJ1128241.1"/>
    <property type="molecule type" value="Genomic_DNA"/>
</dbReference>
<feature type="compositionally biased region" description="Basic residues" evidence="1">
    <location>
        <begin position="90"/>
        <end position="102"/>
    </location>
</feature>
<gene>
    <name evidence="2" type="ORF">NDU88_006620</name>
</gene>
<comment type="caution">
    <text evidence="2">The sequence shown here is derived from an EMBL/GenBank/DDBJ whole genome shotgun (WGS) entry which is preliminary data.</text>
</comment>
<dbReference type="Proteomes" id="UP001066276">
    <property type="component" value="Chromosome 7"/>
</dbReference>
<feature type="compositionally biased region" description="Polar residues" evidence="1">
    <location>
        <begin position="45"/>
        <end position="58"/>
    </location>
</feature>
<accession>A0AAV7PIV8</accession>
<dbReference type="AlphaFoldDB" id="A0AAV7PIV8"/>
<protein>
    <submittedName>
        <fullName evidence="2">Uncharacterized protein</fullName>
    </submittedName>
</protein>
<organism evidence="2 3">
    <name type="scientific">Pleurodeles waltl</name>
    <name type="common">Iberian ribbed newt</name>
    <dbReference type="NCBI Taxonomy" id="8319"/>
    <lineage>
        <taxon>Eukaryota</taxon>
        <taxon>Metazoa</taxon>
        <taxon>Chordata</taxon>
        <taxon>Craniata</taxon>
        <taxon>Vertebrata</taxon>
        <taxon>Euteleostomi</taxon>
        <taxon>Amphibia</taxon>
        <taxon>Batrachia</taxon>
        <taxon>Caudata</taxon>
        <taxon>Salamandroidea</taxon>
        <taxon>Salamandridae</taxon>
        <taxon>Pleurodelinae</taxon>
        <taxon>Pleurodeles</taxon>
    </lineage>
</organism>
<keyword evidence="3" id="KW-1185">Reference proteome</keyword>